<proteinExistence type="predicted"/>
<organism evidence="3 4">
    <name type="scientific">Strongylus vulgaris</name>
    <name type="common">Blood worm</name>
    <dbReference type="NCBI Taxonomy" id="40348"/>
    <lineage>
        <taxon>Eukaryota</taxon>
        <taxon>Metazoa</taxon>
        <taxon>Ecdysozoa</taxon>
        <taxon>Nematoda</taxon>
        <taxon>Chromadorea</taxon>
        <taxon>Rhabditida</taxon>
        <taxon>Rhabditina</taxon>
        <taxon>Rhabditomorpha</taxon>
        <taxon>Strongyloidea</taxon>
        <taxon>Strongylidae</taxon>
        <taxon>Strongylus</taxon>
    </lineage>
</organism>
<name>A0A3P7J053_STRVU</name>
<dbReference type="AlphaFoldDB" id="A0A3P7J053"/>
<keyword evidence="1" id="KW-0812">Transmembrane</keyword>
<keyword evidence="1" id="KW-0472">Membrane</keyword>
<protein>
    <recommendedName>
        <fullName evidence="2">Splicing factor SF3a60 binding domain-containing protein</fullName>
    </recommendedName>
</protein>
<evidence type="ECO:0000256" key="1">
    <source>
        <dbReference type="SAM" id="Phobius"/>
    </source>
</evidence>
<dbReference type="InterPro" id="IPR021966">
    <property type="entry name" value="SF3a60_bindingd"/>
</dbReference>
<dbReference type="OrthoDB" id="2160351at2759"/>
<evidence type="ECO:0000313" key="3">
    <source>
        <dbReference type="EMBL" id="VDM72889.1"/>
    </source>
</evidence>
<gene>
    <name evidence="3" type="ORF">SVUK_LOCUS7887</name>
</gene>
<feature type="transmembrane region" description="Helical" evidence="1">
    <location>
        <begin position="62"/>
        <end position="81"/>
    </location>
</feature>
<feature type="domain" description="Splicing factor SF3a60 binding" evidence="2">
    <location>
        <begin position="15"/>
        <end position="41"/>
    </location>
</feature>
<evidence type="ECO:0000313" key="4">
    <source>
        <dbReference type="Proteomes" id="UP000270094"/>
    </source>
</evidence>
<sequence length="102" mass="11629">MYTDLEGIRVREMEAIAGPNEFAEFYARVKILKDAHRRNPDEEIADPEREETDMVPFTDEEGYGRLAIILISSTVLVIYSFQIFGHAYASCIVPQSEGYHGK</sequence>
<dbReference type="Proteomes" id="UP000270094">
    <property type="component" value="Unassembled WGS sequence"/>
</dbReference>
<accession>A0A3P7J053</accession>
<dbReference type="Pfam" id="PF12108">
    <property type="entry name" value="SF3a60_bindingd"/>
    <property type="match status" value="1"/>
</dbReference>
<keyword evidence="4" id="KW-1185">Reference proteome</keyword>
<dbReference type="EMBL" id="UYYB01027750">
    <property type="protein sequence ID" value="VDM72889.1"/>
    <property type="molecule type" value="Genomic_DNA"/>
</dbReference>
<evidence type="ECO:0000259" key="2">
    <source>
        <dbReference type="Pfam" id="PF12108"/>
    </source>
</evidence>
<keyword evidence="1" id="KW-1133">Transmembrane helix</keyword>
<reference evidence="3 4" key="1">
    <citation type="submission" date="2018-11" db="EMBL/GenBank/DDBJ databases">
        <authorList>
            <consortium name="Pathogen Informatics"/>
        </authorList>
    </citation>
    <scope>NUCLEOTIDE SEQUENCE [LARGE SCALE GENOMIC DNA]</scope>
</reference>